<dbReference type="GO" id="GO:0016020">
    <property type="term" value="C:membrane"/>
    <property type="evidence" value="ECO:0007669"/>
    <property type="project" value="UniProtKB-SubCell"/>
</dbReference>
<evidence type="ECO:0000256" key="5">
    <source>
        <dbReference type="RuleBase" id="RU003750"/>
    </source>
</evidence>
<evidence type="ECO:0000313" key="9">
    <source>
        <dbReference type="Proteomes" id="UP000054560"/>
    </source>
</evidence>
<dbReference type="Pfam" id="PF01467">
    <property type="entry name" value="CTP_transf_like"/>
    <property type="match status" value="1"/>
</dbReference>
<keyword evidence="3 5" id="KW-0808">Transferase</keyword>
<dbReference type="GO" id="GO:0006646">
    <property type="term" value="P:phosphatidylethanolamine biosynthetic process"/>
    <property type="evidence" value="ECO:0007669"/>
    <property type="project" value="UniProtKB-UniPathway"/>
</dbReference>
<dbReference type="InterPro" id="IPR043130">
    <property type="entry name" value="CDP-OH_PTrfase_TM_dom"/>
</dbReference>
<dbReference type="InterPro" id="IPR000462">
    <property type="entry name" value="CDP-OH_P_trans"/>
</dbReference>
<dbReference type="Gene3D" id="1.20.120.1760">
    <property type="match status" value="1"/>
</dbReference>
<comment type="similarity">
    <text evidence="2 5">Belongs to the CDP-alcohol phosphatidyltransferase class-I family.</text>
</comment>
<feature type="transmembrane region" description="Helical" evidence="6">
    <location>
        <begin position="73"/>
        <end position="92"/>
    </location>
</feature>
<protein>
    <recommendedName>
        <fullName evidence="7">Cytidyltransferase-like domain-containing protein</fullName>
    </recommendedName>
</protein>
<evidence type="ECO:0000259" key="7">
    <source>
        <dbReference type="Pfam" id="PF01467"/>
    </source>
</evidence>
<dbReference type="NCBIfam" id="TIGR00125">
    <property type="entry name" value="cyt_tran_rel"/>
    <property type="match status" value="1"/>
</dbReference>
<dbReference type="Pfam" id="PF01066">
    <property type="entry name" value="CDP-OH_P_transf"/>
    <property type="match status" value="1"/>
</dbReference>
<keyword evidence="4 6" id="KW-0472">Membrane</keyword>
<name>A0A0L0G600_9EUKA</name>
<dbReference type="OrthoDB" id="40021at2759"/>
<evidence type="ECO:0000313" key="8">
    <source>
        <dbReference type="EMBL" id="KNC84455.1"/>
    </source>
</evidence>
<feature type="domain" description="Cytidyltransferase-like" evidence="7">
    <location>
        <begin position="391"/>
        <end position="561"/>
    </location>
</feature>
<dbReference type="InterPro" id="IPR014472">
    <property type="entry name" value="CHOPT"/>
</dbReference>
<keyword evidence="6" id="KW-0812">Transmembrane</keyword>
<reference evidence="8 9" key="1">
    <citation type="submission" date="2011-02" db="EMBL/GenBank/DDBJ databases">
        <title>The Genome Sequence of Sphaeroforma arctica JP610.</title>
        <authorList>
            <consortium name="The Broad Institute Genome Sequencing Platform"/>
            <person name="Russ C."/>
            <person name="Cuomo C."/>
            <person name="Young S.K."/>
            <person name="Zeng Q."/>
            <person name="Gargeya S."/>
            <person name="Alvarado L."/>
            <person name="Berlin A."/>
            <person name="Chapman S.B."/>
            <person name="Chen Z."/>
            <person name="Freedman E."/>
            <person name="Gellesch M."/>
            <person name="Goldberg J."/>
            <person name="Griggs A."/>
            <person name="Gujja S."/>
            <person name="Heilman E."/>
            <person name="Heiman D."/>
            <person name="Howarth C."/>
            <person name="Mehta T."/>
            <person name="Neiman D."/>
            <person name="Pearson M."/>
            <person name="Roberts A."/>
            <person name="Saif S."/>
            <person name="Shea T."/>
            <person name="Shenoy N."/>
            <person name="Sisk P."/>
            <person name="Stolte C."/>
            <person name="Sykes S."/>
            <person name="White J."/>
            <person name="Yandava C."/>
            <person name="Burger G."/>
            <person name="Gray M.W."/>
            <person name="Holland P.W.H."/>
            <person name="King N."/>
            <person name="Lang F.B.F."/>
            <person name="Roger A.J."/>
            <person name="Ruiz-Trillo I."/>
            <person name="Haas B."/>
            <person name="Nusbaum C."/>
            <person name="Birren B."/>
        </authorList>
    </citation>
    <scope>NUCLEOTIDE SEQUENCE [LARGE SCALE GENOMIC DNA]</scope>
    <source>
        <strain evidence="8 9">JP610</strain>
    </source>
</reference>
<accession>A0A0L0G600</accession>
<organism evidence="8 9">
    <name type="scientific">Sphaeroforma arctica JP610</name>
    <dbReference type="NCBI Taxonomy" id="667725"/>
    <lineage>
        <taxon>Eukaryota</taxon>
        <taxon>Ichthyosporea</taxon>
        <taxon>Ichthyophonida</taxon>
        <taxon>Sphaeroforma</taxon>
    </lineage>
</organism>
<dbReference type="STRING" id="667725.A0A0L0G600"/>
<feature type="transmembrane region" description="Helical" evidence="6">
    <location>
        <begin position="348"/>
        <end position="372"/>
    </location>
</feature>
<dbReference type="EMBL" id="KQ241763">
    <property type="protein sequence ID" value="KNC84455.1"/>
    <property type="molecule type" value="Genomic_DNA"/>
</dbReference>
<dbReference type="PANTHER" id="PTHR10414:SF37">
    <property type="entry name" value="BB IN A BOXCAR, ISOFORM C"/>
    <property type="match status" value="1"/>
</dbReference>
<dbReference type="PANTHER" id="PTHR10414">
    <property type="entry name" value="ETHANOLAMINEPHOSPHOTRANSFERASE"/>
    <property type="match status" value="1"/>
</dbReference>
<gene>
    <name evidence="8" type="ORF">SARC_03319</name>
</gene>
<dbReference type="RefSeq" id="XP_014158357.1">
    <property type="nucleotide sequence ID" value="XM_014302882.1"/>
</dbReference>
<dbReference type="InterPro" id="IPR014729">
    <property type="entry name" value="Rossmann-like_a/b/a_fold"/>
</dbReference>
<feature type="transmembrane region" description="Helical" evidence="6">
    <location>
        <begin position="236"/>
        <end position="258"/>
    </location>
</feature>
<evidence type="ECO:0000256" key="1">
    <source>
        <dbReference type="ARBA" id="ARBA00004370"/>
    </source>
</evidence>
<dbReference type="Proteomes" id="UP000054560">
    <property type="component" value="Unassembled WGS sequence"/>
</dbReference>
<dbReference type="InterPro" id="IPR004821">
    <property type="entry name" value="Cyt_trans-like"/>
</dbReference>
<dbReference type="UniPathway" id="UPA00558">
    <property type="reaction ID" value="UER00742"/>
</dbReference>
<evidence type="ECO:0000256" key="4">
    <source>
        <dbReference type="ARBA" id="ARBA00023136"/>
    </source>
</evidence>
<dbReference type="InterPro" id="IPR048254">
    <property type="entry name" value="CDP_ALCOHOL_P_TRANSF_CS"/>
</dbReference>
<dbReference type="GeneID" id="25903823"/>
<dbReference type="SUPFAM" id="SSF52374">
    <property type="entry name" value="Nucleotidylyl transferase"/>
    <property type="match status" value="1"/>
</dbReference>
<sequence length="573" mass="64674">MPLNLFLREHEKRNVSEWTYHVEDKSVSSKMLYPFWKKVASIVPKTVAPNVLSLAGFICILHAYYVVTVLNSSYPAVASLLAAVLVFAYQTLDAIDGIHARRTMNESSIGELFDHACDNVGMPFLVITVARCLGYTNNVCIWFVVQSVQLVLMKSHFKAFIDSERFVRYRVVGSPGDALIIVEIVLIARSMLGLDWLFTMYLHLLHLLSDLTEYILHQIGFTEFHAPHEQVTEEQLWLWGPKVIYYGLLLWFIARVLLTKKQLKFNDPITGEAIGEQVDTYPTKTALLLCLGYRAIPSLLLWVPGATPVTLFVSELDIICDGVLMSILTSDLILSKMARRNVHSWVPILYMLSIFDRLVCLVLVAVYFGGVFGDLCTYMNLPLLTTNVNVYCDGVYDLCHCGHKNLFKAALRFGTRLLVGVVGDEDANKYKRPPIMTCDERAAEVAGCKGVHTVIKDSPCFGLTEEFIKKHMIHVVAHGKEYTALDQAEEYRKEMEKALEKGDLEGAKELRKKAAFEQKKGDINPKALSERGEKYYKVAFDMGISEILPRTPGLSTSDLIRRCQEAGTKRHDK</sequence>
<dbReference type="Gene3D" id="3.40.50.620">
    <property type="entry name" value="HUPs"/>
    <property type="match status" value="1"/>
</dbReference>
<feature type="transmembrane region" description="Helical" evidence="6">
    <location>
        <begin position="47"/>
        <end position="67"/>
    </location>
</feature>
<proteinExistence type="inferred from homology"/>
<comment type="subcellular location">
    <subcellularLocation>
        <location evidence="1">Membrane</location>
    </subcellularLocation>
</comment>
<dbReference type="AlphaFoldDB" id="A0A0L0G600"/>
<keyword evidence="9" id="KW-1185">Reference proteome</keyword>
<dbReference type="eggNOG" id="KOG2804">
    <property type="taxonomic scope" value="Eukaryota"/>
</dbReference>
<evidence type="ECO:0000256" key="6">
    <source>
        <dbReference type="SAM" id="Phobius"/>
    </source>
</evidence>
<dbReference type="GO" id="GO:0016780">
    <property type="term" value="F:phosphotransferase activity, for other substituted phosphate groups"/>
    <property type="evidence" value="ECO:0007669"/>
    <property type="project" value="InterPro"/>
</dbReference>
<evidence type="ECO:0000256" key="2">
    <source>
        <dbReference type="ARBA" id="ARBA00010441"/>
    </source>
</evidence>
<dbReference type="eggNOG" id="KOG2877">
    <property type="taxonomic scope" value="Eukaryota"/>
</dbReference>
<keyword evidence="6" id="KW-1133">Transmembrane helix</keyword>
<dbReference type="PROSITE" id="PS00379">
    <property type="entry name" value="CDP_ALCOHOL_P_TRANSF"/>
    <property type="match status" value="1"/>
</dbReference>
<evidence type="ECO:0000256" key="3">
    <source>
        <dbReference type="ARBA" id="ARBA00022679"/>
    </source>
</evidence>